<dbReference type="SMR" id="B4JTN1"/>
<keyword evidence="12" id="KW-0964">Secreted</keyword>
<dbReference type="Proteomes" id="UP000001070">
    <property type="component" value="Unassembled WGS sequence"/>
</dbReference>
<dbReference type="SUPFAM" id="SSF50494">
    <property type="entry name" value="Trypsin-like serine proteases"/>
    <property type="match status" value="1"/>
</dbReference>
<dbReference type="GO" id="GO:0004252">
    <property type="term" value="F:serine-type endopeptidase activity"/>
    <property type="evidence" value="ECO:0007669"/>
    <property type="project" value="UniProtKB-UniRule"/>
</dbReference>
<dbReference type="PROSITE" id="PS51888">
    <property type="entry name" value="CLIP"/>
    <property type="match status" value="1"/>
</dbReference>
<dbReference type="GO" id="GO:0050832">
    <property type="term" value="P:defense response to fungus"/>
    <property type="evidence" value="ECO:0007669"/>
    <property type="project" value="EnsemblMetazoa"/>
</dbReference>
<feature type="domain" description="Peptidase S1" evidence="14">
    <location>
        <begin position="130"/>
        <end position="394"/>
    </location>
</feature>
<dbReference type="InterPro" id="IPR038565">
    <property type="entry name" value="CLIP_sf"/>
</dbReference>
<dbReference type="CDD" id="cd00190">
    <property type="entry name" value="Tryp_SPc"/>
    <property type="match status" value="1"/>
</dbReference>
<keyword evidence="6" id="KW-0106">Calcium</keyword>
<evidence type="ECO:0000256" key="6">
    <source>
        <dbReference type="ARBA" id="ARBA00022837"/>
    </source>
</evidence>
<keyword evidence="17" id="KW-1185">Reference proteome</keyword>
<evidence type="ECO:0000256" key="3">
    <source>
        <dbReference type="ARBA" id="ARBA00022729"/>
    </source>
</evidence>
<proteinExistence type="inferred from homology"/>
<dbReference type="Gene3D" id="3.30.1640.30">
    <property type="match status" value="1"/>
</dbReference>
<dbReference type="InterPro" id="IPR033116">
    <property type="entry name" value="TRYPSIN_SER"/>
</dbReference>
<dbReference type="PROSITE" id="PS00134">
    <property type="entry name" value="TRYPSIN_HIS"/>
    <property type="match status" value="1"/>
</dbReference>
<dbReference type="Gene3D" id="2.40.10.10">
    <property type="entry name" value="Trypsin-like serine proteases"/>
    <property type="match status" value="2"/>
</dbReference>
<keyword evidence="3 12" id="KW-0732">Signal</keyword>
<keyword evidence="9" id="KW-0325">Glycoprotein</keyword>
<dbReference type="GO" id="GO:0006508">
    <property type="term" value="P:proteolysis"/>
    <property type="evidence" value="ECO:0007669"/>
    <property type="project" value="UniProtKB-KW"/>
</dbReference>
<keyword evidence="2" id="KW-0479">Metal-binding</keyword>
<comment type="subcellular location">
    <subcellularLocation>
        <location evidence="12">Secreted</location>
    </subcellularLocation>
</comment>
<dbReference type="GO" id="GO:0002804">
    <property type="term" value="P:positive regulation of antifungal peptide production"/>
    <property type="evidence" value="ECO:0007669"/>
    <property type="project" value="EnsemblMetazoa"/>
</dbReference>
<dbReference type="EC" id="3.4.21.-" evidence="11"/>
<dbReference type="InterPro" id="IPR018114">
    <property type="entry name" value="TRYPSIN_HIS"/>
</dbReference>
<feature type="region of interest" description="Disordered" evidence="13">
    <location>
        <begin position="93"/>
        <end position="114"/>
    </location>
</feature>
<dbReference type="Pfam" id="PF00089">
    <property type="entry name" value="Trypsin"/>
    <property type="match status" value="1"/>
</dbReference>
<dbReference type="PROSITE" id="PS50240">
    <property type="entry name" value="TRYPSIN_DOM"/>
    <property type="match status" value="1"/>
</dbReference>
<keyword evidence="1 11" id="KW-0645">Protease</keyword>
<feature type="domain" description="Clip" evidence="15">
    <location>
        <begin position="24"/>
        <end position="85"/>
    </location>
</feature>
<evidence type="ECO:0000256" key="12">
    <source>
        <dbReference type="RuleBase" id="RU366078"/>
    </source>
</evidence>
<dbReference type="STRING" id="7222.B4JTN1"/>
<feature type="chain" id="PRO_5023968496" description="CLIP domain-containing serine protease" evidence="12">
    <location>
        <begin position="18"/>
        <end position="395"/>
    </location>
</feature>
<dbReference type="Pfam" id="PF12032">
    <property type="entry name" value="CLIP"/>
    <property type="match status" value="1"/>
</dbReference>
<dbReference type="HOGENOM" id="CLU_006842_0_3_1"/>
<dbReference type="InParanoid" id="B4JTN1"/>
<evidence type="ECO:0000256" key="11">
    <source>
        <dbReference type="RuleBase" id="RU363034"/>
    </source>
</evidence>
<feature type="signal peptide" evidence="12">
    <location>
        <begin position="1"/>
        <end position="17"/>
    </location>
</feature>
<dbReference type="MEROPS" id="S01.462"/>
<evidence type="ECO:0000256" key="5">
    <source>
        <dbReference type="ARBA" id="ARBA00022825"/>
    </source>
</evidence>
<dbReference type="GO" id="GO:0160032">
    <property type="term" value="P:Toll receptor ligand protein activation cascade"/>
    <property type="evidence" value="ECO:0007669"/>
    <property type="project" value="EnsemblMetazoa"/>
</dbReference>
<evidence type="ECO:0000259" key="14">
    <source>
        <dbReference type="PROSITE" id="PS50240"/>
    </source>
</evidence>
<dbReference type="GO" id="GO:0046872">
    <property type="term" value="F:metal ion binding"/>
    <property type="evidence" value="ECO:0007669"/>
    <property type="project" value="UniProtKB-KW"/>
</dbReference>
<evidence type="ECO:0000256" key="10">
    <source>
        <dbReference type="ARBA" id="ARBA00024195"/>
    </source>
</evidence>
<comment type="similarity">
    <text evidence="10 12">Belongs to the peptidase S1 family. CLIP subfamily.</text>
</comment>
<dbReference type="InterPro" id="IPR009003">
    <property type="entry name" value="Peptidase_S1_PA"/>
</dbReference>
<dbReference type="GO" id="GO:0045087">
    <property type="term" value="P:innate immune response"/>
    <property type="evidence" value="ECO:0007669"/>
    <property type="project" value="EnsemblMetazoa"/>
</dbReference>
<dbReference type="FunFam" id="2.40.10.10:FF:000084">
    <property type="entry name" value="Serine protease easter"/>
    <property type="match status" value="1"/>
</dbReference>
<dbReference type="FunFam" id="2.40.10.10:FF:000028">
    <property type="entry name" value="Serine protease easter"/>
    <property type="match status" value="1"/>
</dbReference>
<name>B4JTN1_DROGR</name>
<keyword evidence="5 11" id="KW-0720">Serine protease</keyword>
<dbReference type="GO" id="GO:0005576">
    <property type="term" value="C:extracellular region"/>
    <property type="evidence" value="ECO:0007669"/>
    <property type="project" value="UniProtKB-SubCell"/>
</dbReference>
<dbReference type="GO" id="GO:0006965">
    <property type="term" value="P:positive regulation of biosynthetic process of antibacterial peptides active against Gram-positive bacteria"/>
    <property type="evidence" value="ECO:0007669"/>
    <property type="project" value="EnsemblMetazoa"/>
</dbReference>
<dbReference type="GO" id="GO:0050830">
    <property type="term" value="P:defense response to Gram-positive bacterium"/>
    <property type="evidence" value="ECO:0007669"/>
    <property type="project" value="EnsemblMetazoa"/>
</dbReference>
<evidence type="ECO:0000256" key="13">
    <source>
        <dbReference type="SAM" id="MobiDB-lite"/>
    </source>
</evidence>
<protein>
    <recommendedName>
        <fullName evidence="12">CLIP domain-containing serine protease</fullName>
        <ecNumber evidence="11">3.4.21.-</ecNumber>
    </recommendedName>
</protein>
<dbReference type="PANTHER" id="PTHR24256">
    <property type="entry name" value="TRYPTASE-RELATED"/>
    <property type="match status" value="1"/>
</dbReference>
<dbReference type="InterPro" id="IPR001314">
    <property type="entry name" value="Peptidase_S1A"/>
</dbReference>
<evidence type="ECO:0000313" key="16">
    <source>
        <dbReference type="EMBL" id="EDV91460.1"/>
    </source>
</evidence>
<dbReference type="GO" id="GO:0050829">
    <property type="term" value="P:defense response to Gram-negative bacterium"/>
    <property type="evidence" value="ECO:0007669"/>
    <property type="project" value="EnsemblMetazoa"/>
</dbReference>
<sequence length="395" mass="43703">MLTQLILLGSVVAAAAAAQFSYGKCEVKKSKEPGLCIHIRNCPFLDEILKVEQQTDEQRQLLSDSQCGLDNTRQTTLVERILVCCPESKRTMQAISPPAGSPPTASRSGEEPGNVLPSIGTCGTMFENRILGGLNTSLYEFPWMVLVQYTNPRNEMGFLCGGTLINSRYVLTAGHCLKSTKLDMGNWKMHRVRLGEWDTTTSPDCEVLTNKKRTCAPMHLDIEVEDQIMHEQYVPNSIDQLNDIALLRLKETVSYTESVLPICLPVAEDVRNKNYEGFAMEVAGWGVTEDGTPSSRKKKITVDVWALKECQNKYRSYQRHISGSQLCSGGKVNIDTCQGDSGGPLMIKSDVGEQQVFFVTGVVSYGPTPCGLQGWPGVYTRVGNYIDWVETKLKA</sequence>
<dbReference type="PROSITE" id="PS00135">
    <property type="entry name" value="TRYPSIN_SER"/>
    <property type="match status" value="1"/>
</dbReference>
<evidence type="ECO:0000256" key="1">
    <source>
        <dbReference type="ARBA" id="ARBA00022670"/>
    </source>
</evidence>
<keyword evidence="4 11" id="KW-0378">Hydrolase</keyword>
<evidence type="ECO:0000256" key="2">
    <source>
        <dbReference type="ARBA" id="ARBA00022723"/>
    </source>
</evidence>
<gene>
    <name evidence="16" type="primary">Dgri\GH17456</name>
    <name evidence="16" type="ORF">Dgri_GH17456</name>
</gene>
<dbReference type="OMA" id="CIHIRDC"/>
<dbReference type="InterPro" id="IPR051487">
    <property type="entry name" value="Ser/Thr_Proteases_Immune/Dev"/>
</dbReference>
<comment type="domain">
    <text evidence="12">The clip domain consists of 35-55 residues which are 'knitted' together usually by 3 conserved disulfide bonds forming a clip-like compact structure.</text>
</comment>
<accession>B4JTN1</accession>
<dbReference type="KEGG" id="dgr:6568164"/>
<reference evidence="16 17" key="1">
    <citation type="journal article" date="2007" name="Nature">
        <title>Evolution of genes and genomes on the Drosophila phylogeny.</title>
        <authorList>
            <consortium name="Drosophila 12 Genomes Consortium"/>
            <person name="Clark A.G."/>
            <person name="Eisen M.B."/>
            <person name="Smith D.R."/>
            <person name="Bergman C.M."/>
            <person name="Oliver B."/>
            <person name="Markow T.A."/>
            <person name="Kaufman T.C."/>
            <person name="Kellis M."/>
            <person name="Gelbart W."/>
            <person name="Iyer V.N."/>
            <person name="Pollard D.A."/>
            <person name="Sackton T.B."/>
            <person name="Larracuente A.M."/>
            <person name="Singh N.D."/>
            <person name="Abad J.P."/>
            <person name="Abt D.N."/>
            <person name="Adryan B."/>
            <person name="Aguade M."/>
            <person name="Akashi H."/>
            <person name="Anderson W.W."/>
            <person name="Aquadro C.F."/>
            <person name="Ardell D.H."/>
            <person name="Arguello R."/>
            <person name="Artieri C.G."/>
            <person name="Barbash D.A."/>
            <person name="Barker D."/>
            <person name="Barsanti P."/>
            <person name="Batterham P."/>
            <person name="Batzoglou S."/>
            <person name="Begun D."/>
            <person name="Bhutkar A."/>
            <person name="Blanco E."/>
            <person name="Bosak S.A."/>
            <person name="Bradley R.K."/>
            <person name="Brand A.D."/>
            <person name="Brent M.R."/>
            <person name="Brooks A.N."/>
            <person name="Brown R.H."/>
            <person name="Butlin R.K."/>
            <person name="Caggese C."/>
            <person name="Calvi B.R."/>
            <person name="Bernardo de Carvalho A."/>
            <person name="Caspi A."/>
            <person name="Castrezana S."/>
            <person name="Celniker S.E."/>
            <person name="Chang J.L."/>
            <person name="Chapple C."/>
            <person name="Chatterji S."/>
            <person name="Chinwalla A."/>
            <person name="Civetta A."/>
            <person name="Clifton S.W."/>
            <person name="Comeron J.M."/>
            <person name="Costello J.C."/>
            <person name="Coyne J.A."/>
            <person name="Daub J."/>
            <person name="David R.G."/>
            <person name="Delcher A.L."/>
            <person name="Delehaunty K."/>
            <person name="Do C.B."/>
            <person name="Ebling H."/>
            <person name="Edwards K."/>
            <person name="Eickbush T."/>
            <person name="Evans J.D."/>
            <person name="Filipski A."/>
            <person name="Findeiss S."/>
            <person name="Freyhult E."/>
            <person name="Fulton L."/>
            <person name="Fulton R."/>
            <person name="Garcia A.C."/>
            <person name="Gardiner A."/>
            <person name="Garfield D.A."/>
            <person name="Garvin B.E."/>
            <person name="Gibson G."/>
            <person name="Gilbert D."/>
            <person name="Gnerre S."/>
            <person name="Godfrey J."/>
            <person name="Good R."/>
            <person name="Gotea V."/>
            <person name="Gravely B."/>
            <person name="Greenberg A.J."/>
            <person name="Griffiths-Jones S."/>
            <person name="Gross S."/>
            <person name="Guigo R."/>
            <person name="Gustafson E.A."/>
            <person name="Haerty W."/>
            <person name="Hahn M.W."/>
            <person name="Halligan D.L."/>
            <person name="Halpern A.L."/>
            <person name="Halter G.M."/>
            <person name="Han M.V."/>
            <person name="Heger A."/>
            <person name="Hillier L."/>
            <person name="Hinrichs A.S."/>
            <person name="Holmes I."/>
            <person name="Hoskins R.A."/>
            <person name="Hubisz M.J."/>
            <person name="Hultmark D."/>
            <person name="Huntley M.A."/>
            <person name="Jaffe D.B."/>
            <person name="Jagadeeshan S."/>
            <person name="Jeck W.R."/>
            <person name="Johnson J."/>
            <person name="Jones C.D."/>
            <person name="Jordan W.C."/>
            <person name="Karpen G.H."/>
            <person name="Kataoka E."/>
            <person name="Keightley P.D."/>
            <person name="Kheradpour P."/>
            <person name="Kirkness E.F."/>
            <person name="Koerich L.B."/>
            <person name="Kristiansen K."/>
            <person name="Kudrna D."/>
            <person name="Kulathinal R.J."/>
            <person name="Kumar S."/>
            <person name="Kwok R."/>
            <person name="Lander E."/>
            <person name="Langley C.H."/>
            <person name="Lapoint R."/>
            <person name="Lazzaro B.P."/>
            <person name="Lee S.J."/>
            <person name="Levesque L."/>
            <person name="Li R."/>
            <person name="Lin C.F."/>
            <person name="Lin M.F."/>
            <person name="Lindblad-Toh K."/>
            <person name="Llopart A."/>
            <person name="Long M."/>
            <person name="Low L."/>
            <person name="Lozovsky E."/>
            <person name="Lu J."/>
            <person name="Luo M."/>
            <person name="Machado C.A."/>
            <person name="Makalowski W."/>
            <person name="Marzo M."/>
            <person name="Matsuda M."/>
            <person name="Matzkin L."/>
            <person name="McAllister B."/>
            <person name="McBride C.S."/>
            <person name="McKernan B."/>
            <person name="McKernan K."/>
            <person name="Mendez-Lago M."/>
            <person name="Minx P."/>
            <person name="Mollenhauer M.U."/>
            <person name="Montooth K."/>
            <person name="Mount S.M."/>
            <person name="Mu X."/>
            <person name="Myers E."/>
            <person name="Negre B."/>
            <person name="Newfeld S."/>
            <person name="Nielsen R."/>
            <person name="Noor M.A."/>
            <person name="O'Grady P."/>
            <person name="Pachter L."/>
            <person name="Papaceit M."/>
            <person name="Parisi M.J."/>
            <person name="Parisi M."/>
            <person name="Parts L."/>
            <person name="Pedersen J.S."/>
            <person name="Pesole G."/>
            <person name="Phillippy A.M."/>
            <person name="Ponting C.P."/>
            <person name="Pop M."/>
            <person name="Porcelli D."/>
            <person name="Powell J.R."/>
            <person name="Prohaska S."/>
            <person name="Pruitt K."/>
            <person name="Puig M."/>
            <person name="Quesneville H."/>
            <person name="Ram K.R."/>
            <person name="Rand D."/>
            <person name="Rasmussen M.D."/>
            <person name="Reed L.K."/>
            <person name="Reenan R."/>
            <person name="Reily A."/>
            <person name="Remington K.A."/>
            <person name="Rieger T.T."/>
            <person name="Ritchie M.G."/>
            <person name="Robin C."/>
            <person name="Rogers Y.H."/>
            <person name="Rohde C."/>
            <person name="Rozas J."/>
            <person name="Rubenfield M.J."/>
            <person name="Ruiz A."/>
            <person name="Russo S."/>
            <person name="Salzberg S.L."/>
            <person name="Sanchez-Gracia A."/>
            <person name="Saranga D.J."/>
            <person name="Sato H."/>
            <person name="Schaeffer S.W."/>
            <person name="Schatz M.C."/>
            <person name="Schlenke T."/>
            <person name="Schwartz R."/>
            <person name="Segarra C."/>
            <person name="Singh R.S."/>
            <person name="Sirot L."/>
            <person name="Sirota M."/>
            <person name="Sisneros N.B."/>
            <person name="Smith C.D."/>
            <person name="Smith T.F."/>
            <person name="Spieth J."/>
            <person name="Stage D.E."/>
            <person name="Stark A."/>
            <person name="Stephan W."/>
            <person name="Strausberg R.L."/>
            <person name="Strempel S."/>
            <person name="Sturgill D."/>
            <person name="Sutton G."/>
            <person name="Sutton G.G."/>
            <person name="Tao W."/>
            <person name="Teichmann S."/>
            <person name="Tobari Y.N."/>
            <person name="Tomimura Y."/>
            <person name="Tsolas J.M."/>
            <person name="Valente V.L."/>
            <person name="Venter E."/>
            <person name="Venter J.C."/>
            <person name="Vicario S."/>
            <person name="Vieira F.G."/>
            <person name="Vilella A.J."/>
            <person name="Villasante A."/>
            <person name="Walenz B."/>
            <person name="Wang J."/>
            <person name="Wasserman M."/>
            <person name="Watts T."/>
            <person name="Wilson D."/>
            <person name="Wilson R.K."/>
            <person name="Wing R.A."/>
            <person name="Wolfner M.F."/>
            <person name="Wong A."/>
            <person name="Wong G.K."/>
            <person name="Wu C.I."/>
            <person name="Wu G."/>
            <person name="Yamamoto D."/>
            <person name="Yang H.P."/>
            <person name="Yang S.P."/>
            <person name="Yorke J.A."/>
            <person name="Yoshida K."/>
            <person name="Zdobnov E."/>
            <person name="Zhang P."/>
            <person name="Zhang Y."/>
            <person name="Zimin A.V."/>
            <person name="Baldwin J."/>
            <person name="Abdouelleil A."/>
            <person name="Abdulkadir J."/>
            <person name="Abebe A."/>
            <person name="Abera B."/>
            <person name="Abreu J."/>
            <person name="Acer S.C."/>
            <person name="Aftuck L."/>
            <person name="Alexander A."/>
            <person name="An P."/>
            <person name="Anderson E."/>
            <person name="Anderson S."/>
            <person name="Arachi H."/>
            <person name="Azer M."/>
            <person name="Bachantsang P."/>
            <person name="Barry A."/>
            <person name="Bayul T."/>
            <person name="Berlin A."/>
            <person name="Bessette D."/>
            <person name="Bloom T."/>
            <person name="Blye J."/>
            <person name="Boguslavskiy L."/>
            <person name="Bonnet C."/>
            <person name="Boukhgalter B."/>
            <person name="Bourzgui I."/>
            <person name="Brown A."/>
            <person name="Cahill P."/>
            <person name="Channer S."/>
            <person name="Cheshatsang Y."/>
            <person name="Chuda L."/>
            <person name="Citroen M."/>
            <person name="Collymore A."/>
            <person name="Cooke P."/>
            <person name="Costello M."/>
            <person name="D'Aco K."/>
            <person name="Daza R."/>
            <person name="De Haan G."/>
            <person name="DeGray S."/>
            <person name="DeMaso C."/>
            <person name="Dhargay N."/>
            <person name="Dooley K."/>
            <person name="Dooley E."/>
            <person name="Doricent M."/>
            <person name="Dorje P."/>
            <person name="Dorjee K."/>
            <person name="Dupes A."/>
            <person name="Elong R."/>
            <person name="Falk J."/>
            <person name="Farina A."/>
            <person name="Faro S."/>
            <person name="Ferguson D."/>
            <person name="Fisher S."/>
            <person name="Foley C.D."/>
            <person name="Franke A."/>
            <person name="Friedrich D."/>
            <person name="Gadbois L."/>
            <person name="Gearin G."/>
            <person name="Gearin C.R."/>
            <person name="Giannoukos G."/>
            <person name="Goode T."/>
            <person name="Graham J."/>
            <person name="Grandbois E."/>
            <person name="Grewal S."/>
            <person name="Gyaltsen K."/>
            <person name="Hafez N."/>
            <person name="Hagos B."/>
            <person name="Hall J."/>
            <person name="Henson C."/>
            <person name="Hollinger A."/>
            <person name="Honan T."/>
            <person name="Huard M.D."/>
            <person name="Hughes L."/>
            <person name="Hurhula B."/>
            <person name="Husby M.E."/>
            <person name="Kamat A."/>
            <person name="Kanga B."/>
            <person name="Kashin S."/>
            <person name="Khazanovich D."/>
            <person name="Kisner P."/>
            <person name="Lance K."/>
            <person name="Lara M."/>
            <person name="Lee W."/>
            <person name="Lennon N."/>
            <person name="Letendre F."/>
            <person name="LeVine R."/>
            <person name="Lipovsky A."/>
            <person name="Liu X."/>
            <person name="Liu J."/>
            <person name="Liu S."/>
            <person name="Lokyitsang T."/>
            <person name="Lokyitsang Y."/>
            <person name="Lubonja R."/>
            <person name="Lui A."/>
            <person name="MacDonald P."/>
            <person name="Magnisalis V."/>
            <person name="Maru K."/>
            <person name="Matthews C."/>
            <person name="McCusker W."/>
            <person name="McDonough S."/>
            <person name="Mehta T."/>
            <person name="Meldrim J."/>
            <person name="Meneus L."/>
            <person name="Mihai O."/>
            <person name="Mihalev A."/>
            <person name="Mihova T."/>
            <person name="Mittelman R."/>
            <person name="Mlenga V."/>
            <person name="Montmayeur A."/>
            <person name="Mulrain L."/>
            <person name="Navidi A."/>
            <person name="Naylor J."/>
            <person name="Negash T."/>
            <person name="Nguyen T."/>
            <person name="Nguyen N."/>
            <person name="Nicol R."/>
            <person name="Norbu C."/>
            <person name="Norbu N."/>
            <person name="Novod N."/>
            <person name="O'Neill B."/>
            <person name="Osman S."/>
            <person name="Markiewicz E."/>
            <person name="Oyono O.L."/>
            <person name="Patti C."/>
            <person name="Phunkhang P."/>
            <person name="Pierre F."/>
            <person name="Priest M."/>
            <person name="Raghuraman S."/>
            <person name="Rege F."/>
            <person name="Reyes R."/>
            <person name="Rise C."/>
            <person name="Rogov P."/>
            <person name="Ross K."/>
            <person name="Ryan E."/>
            <person name="Settipalli S."/>
            <person name="Shea T."/>
            <person name="Sherpa N."/>
            <person name="Shi L."/>
            <person name="Shih D."/>
            <person name="Sparrow T."/>
            <person name="Spaulding J."/>
            <person name="Stalker J."/>
            <person name="Stange-Thomann N."/>
            <person name="Stavropoulos S."/>
            <person name="Stone C."/>
            <person name="Strader C."/>
            <person name="Tesfaye S."/>
            <person name="Thomson T."/>
            <person name="Thoulutsang Y."/>
            <person name="Thoulutsang D."/>
            <person name="Topham K."/>
            <person name="Topping I."/>
            <person name="Tsamla T."/>
            <person name="Vassiliev H."/>
            <person name="Vo A."/>
            <person name="Wangchuk T."/>
            <person name="Wangdi T."/>
            <person name="Weiand M."/>
            <person name="Wilkinson J."/>
            <person name="Wilson A."/>
            <person name="Yadav S."/>
            <person name="Young G."/>
            <person name="Yu Q."/>
            <person name="Zembek L."/>
            <person name="Zhong D."/>
            <person name="Zimmer A."/>
            <person name="Zwirko Z."/>
            <person name="Jaffe D.B."/>
            <person name="Alvarez P."/>
            <person name="Brockman W."/>
            <person name="Butler J."/>
            <person name="Chin C."/>
            <person name="Gnerre S."/>
            <person name="Grabherr M."/>
            <person name="Kleber M."/>
            <person name="Mauceli E."/>
            <person name="MacCallum I."/>
        </authorList>
    </citation>
    <scope>NUCLEOTIDE SEQUENCE [LARGE SCALE GENOMIC DNA]</scope>
    <source>
        <strain evidence="17">Tucson 15287-2541.00</strain>
    </source>
</reference>
<evidence type="ECO:0000256" key="4">
    <source>
        <dbReference type="ARBA" id="ARBA00022801"/>
    </source>
</evidence>
<dbReference type="InterPro" id="IPR001254">
    <property type="entry name" value="Trypsin_dom"/>
</dbReference>
<organism evidence="17">
    <name type="scientific">Drosophila grimshawi</name>
    <name type="common">Hawaiian fruit fly</name>
    <name type="synonym">Idiomyia grimshawi</name>
    <dbReference type="NCBI Taxonomy" id="7222"/>
    <lineage>
        <taxon>Eukaryota</taxon>
        <taxon>Metazoa</taxon>
        <taxon>Ecdysozoa</taxon>
        <taxon>Arthropoda</taxon>
        <taxon>Hexapoda</taxon>
        <taxon>Insecta</taxon>
        <taxon>Pterygota</taxon>
        <taxon>Neoptera</taxon>
        <taxon>Endopterygota</taxon>
        <taxon>Diptera</taxon>
        <taxon>Brachycera</taxon>
        <taxon>Muscomorpha</taxon>
        <taxon>Ephydroidea</taxon>
        <taxon>Drosophilidae</taxon>
        <taxon>Drosophila</taxon>
        <taxon>Hawaiian Drosophila</taxon>
    </lineage>
</organism>
<evidence type="ECO:0000259" key="15">
    <source>
        <dbReference type="PROSITE" id="PS51888"/>
    </source>
</evidence>
<evidence type="ECO:0000313" key="17">
    <source>
        <dbReference type="Proteomes" id="UP000001070"/>
    </source>
</evidence>
<keyword evidence="8" id="KW-1015">Disulfide bond</keyword>
<evidence type="ECO:0000256" key="8">
    <source>
        <dbReference type="ARBA" id="ARBA00023157"/>
    </source>
</evidence>
<dbReference type="PRINTS" id="PR00722">
    <property type="entry name" value="CHYMOTRYPSIN"/>
</dbReference>
<dbReference type="FunCoup" id="B4JTN1">
    <property type="interactions" value="83"/>
</dbReference>
<dbReference type="EMBL" id="CH916374">
    <property type="protein sequence ID" value="EDV91460.1"/>
    <property type="molecule type" value="Genomic_DNA"/>
</dbReference>
<dbReference type="InterPro" id="IPR043504">
    <property type="entry name" value="Peptidase_S1_PA_chymotrypsin"/>
</dbReference>
<evidence type="ECO:0000256" key="9">
    <source>
        <dbReference type="ARBA" id="ARBA00023180"/>
    </source>
</evidence>
<dbReference type="SMART" id="SM00680">
    <property type="entry name" value="CLIP"/>
    <property type="match status" value="1"/>
</dbReference>
<dbReference type="PhylomeDB" id="B4JTN1"/>
<dbReference type="AlphaFoldDB" id="B4JTN1"/>
<keyword evidence="7" id="KW-0865">Zymogen</keyword>
<dbReference type="SMART" id="SM00020">
    <property type="entry name" value="Tryp_SPc"/>
    <property type="match status" value="1"/>
</dbReference>
<dbReference type="eggNOG" id="KOG3627">
    <property type="taxonomic scope" value="Eukaryota"/>
</dbReference>
<evidence type="ECO:0000256" key="7">
    <source>
        <dbReference type="ARBA" id="ARBA00023145"/>
    </source>
</evidence>
<dbReference type="OrthoDB" id="9028152at2759"/>
<dbReference type="InterPro" id="IPR022700">
    <property type="entry name" value="CLIP"/>
</dbReference>